<organism evidence="3 4">
    <name type="scientific">Aedes aegypti</name>
    <name type="common">Yellowfever mosquito</name>
    <name type="synonym">Culex aegypti</name>
    <dbReference type="NCBI Taxonomy" id="7159"/>
    <lineage>
        <taxon>Eukaryota</taxon>
        <taxon>Metazoa</taxon>
        <taxon>Ecdysozoa</taxon>
        <taxon>Arthropoda</taxon>
        <taxon>Hexapoda</taxon>
        <taxon>Insecta</taxon>
        <taxon>Pterygota</taxon>
        <taxon>Neoptera</taxon>
        <taxon>Endopterygota</taxon>
        <taxon>Diptera</taxon>
        <taxon>Nematocera</taxon>
        <taxon>Culicoidea</taxon>
        <taxon>Culicidae</taxon>
        <taxon>Culicinae</taxon>
        <taxon>Aedini</taxon>
        <taxon>Aedes</taxon>
        <taxon>Stegomyia</taxon>
    </lineage>
</organism>
<feature type="region of interest" description="Disordered" evidence="1">
    <location>
        <begin position="399"/>
        <end position="448"/>
    </location>
</feature>
<evidence type="ECO:0000313" key="3">
    <source>
        <dbReference type="EnsemblMetazoa" id="AAEL027167-PA"/>
    </source>
</evidence>
<evidence type="ECO:0000259" key="2">
    <source>
        <dbReference type="Pfam" id="PF03184"/>
    </source>
</evidence>
<protein>
    <recommendedName>
        <fullName evidence="2">DDE-1 domain-containing protein</fullName>
    </recommendedName>
</protein>
<proteinExistence type="predicted"/>
<reference evidence="3" key="2">
    <citation type="submission" date="2022-10" db="UniProtKB">
        <authorList>
            <consortium name="EnsemblMetazoa"/>
        </authorList>
    </citation>
    <scope>IDENTIFICATION</scope>
    <source>
        <strain evidence="3">LVP_AGWG</strain>
    </source>
</reference>
<dbReference type="PANTHER" id="PTHR19303:SF74">
    <property type="entry name" value="POGO TRANSPOSABLE ELEMENT WITH KRAB DOMAIN"/>
    <property type="match status" value="1"/>
</dbReference>
<dbReference type="GO" id="GO:0005634">
    <property type="term" value="C:nucleus"/>
    <property type="evidence" value="ECO:0007669"/>
    <property type="project" value="TreeGrafter"/>
</dbReference>
<dbReference type="InterPro" id="IPR050863">
    <property type="entry name" value="CenT-Element_Derived"/>
</dbReference>
<dbReference type="Proteomes" id="UP000008820">
    <property type="component" value="Unassembled WGS sequence"/>
</dbReference>
<accession>A0A903VTF3</accession>
<dbReference type="GO" id="GO:0003677">
    <property type="term" value="F:DNA binding"/>
    <property type="evidence" value="ECO:0007669"/>
    <property type="project" value="TreeGrafter"/>
</dbReference>
<gene>
    <name evidence="3" type="primary">110680517</name>
</gene>
<dbReference type="Pfam" id="PF03184">
    <property type="entry name" value="DDE_1"/>
    <property type="match status" value="1"/>
</dbReference>
<feature type="compositionally biased region" description="Basic and acidic residues" evidence="1">
    <location>
        <begin position="432"/>
        <end position="448"/>
    </location>
</feature>
<dbReference type="PANTHER" id="PTHR19303">
    <property type="entry name" value="TRANSPOSON"/>
    <property type="match status" value="1"/>
</dbReference>
<reference evidence="4" key="1">
    <citation type="submission" date="2017-06" db="EMBL/GenBank/DDBJ databases">
        <title>Aedes aegypti genome working group (AGWG) sequencing and assembly.</title>
        <authorList>
            <consortium name="Aedes aegypti Genome Working Group (AGWG)"/>
            <person name="Matthews B.J."/>
        </authorList>
    </citation>
    <scope>NUCLEOTIDE SEQUENCE [LARGE SCALE GENOMIC DNA]</scope>
    <source>
        <strain evidence="4">LVP_AGWG</strain>
    </source>
</reference>
<dbReference type="InterPro" id="IPR004875">
    <property type="entry name" value="DDE_SF_endonuclease_dom"/>
</dbReference>
<sequence>MTEVKKKGISIREAANKYSLCHSTISRNMKKDKPYQERSYGRPTALTAGEEKRLVDGLLLAAEWGMLIDRTEVRTVVKRFLDKQGRKETRFKDNLPGIDWCISFLNRHKELKTRCCENIKRSRAAVSKEQIGNYFDNLEVTLKDVSPDAIINYDETNLTDDPGRSQVIVRRGAKHAERIMDSTKTSTSAMFAGTASGKVLPPFVVYKSKFIYDTWTEYGPTGTVYDCSNSGWFDNYLFDQWVFKIALKHFKDVDSKVGETVAKLLIGDNLASHLSISVIEACRDHNIRFVFLPPNSTHICQPLDVAYFRPLKIKWKEVLAEYKTKHKGTVPKFLKKALDRMDKASDNLRAGFRASGIYPLNRFQVLKKLPSTESEAGKNADESWSAAFVDVLKEARFGNESVTQKRKKRIQVEPGQTVKVENIPSSTNKQSSNEDKRPSTGNASKEDP</sequence>
<dbReference type="OrthoDB" id="7756370at2759"/>
<feature type="domain" description="DDE-1" evidence="2">
    <location>
        <begin position="186"/>
        <end position="332"/>
    </location>
</feature>
<name>A0A903VTF3_AEDAE</name>
<dbReference type="InterPro" id="IPR036397">
    <property type="entry name" value="RNaseH_sf"/>
</dbReference>
<dbReference type="Gene3D" id="3.30.420.10">
    <property type="entry name" value="Ribonuclease H-like superfamily/Ribonuclease H"/>
    <property type="match status" value="1"/>
</dbReference>
<dbReference type="AlphaFoldDB" id="A0A903VTF3"/>
<keyword evidence="4" id="KW-1185">Reference proteome</keyword>
<evidence type="ECO:0000313" key="4">
    <source>
        <dbReference type="Proteomes" id="UP000008820"/>
    </source>
</evidence>
<dbReference type="EnsemblMetazoa" id="AAEL027167-RA">
    <property type="protein sequence ID" value="AAEL027167-PA"/>
    <property type="gene ID" value="AAEL027167"/>
</dbReference>
<evidence type="ECO:0000256" key="1">
    <source>
        <dbReference type="SAM" id="MobiDB-lite"/>
    </source>
</evidence>